<feature type="transmembrane region" description="Helical" evidence="10">
    <location>
        <begin position="162"/>
        <end position="184"/>
    </location>
</feature>
<keyword evidence="7 10" id="KW-1133">Transmembrane helix</keyword>
<feature type="transmembrane region" description="Helical" evidence="10">
    <location>
        <begin position="73"/>
        <end position="93"/>
    </location>
</feature>
<dbReference type="PRINTS" id="PR01035">
    <property type="entry name" value="TCRTETA"/>
</dbReference>
<dbReference type="CDD" id="cd17320">
    <property type="entry name" value="MFS_MdfA_MDR_like"/>
    <property type="match status" value="1"/>
</dbReference>
<feature type="domain" description="Major facilitator superfamily (MFS) profile" evidence="11">
    <location>
        <begin position="35"/>
        <end position="416"/>
    </location>
</feature>
<feature type="transmembrane region" description="Helical" evidence="10">
    <location>
        <begin position="132"/>
        <end position="150"/>
    </location>
</feature>
<dbReference type="InterPro" id="IPR004812">
    <property type="entry name" value="Efflux_drug-R_Bcr/CmlA"/>
</dbReference>
<keyword evidence="13" id="KW-1185">Reference proteome</keyword>
<proteinExistence type="inferred from homology"/>
<name>A0ABV6UD58_9ACTN</name>
<dbReference type="InterPro" id="IPR001958">
    <property type="entry name" value="Tet-R_TetA/multi-R_MdtG-like"/>
</dbReference>
<dbReference type="InterPro" id="IPR005829">
    <property type="entry name" value="Sugar_transporter_CS"/>
</dbReference>
<evidence type="ECO:0000256" key="8">
    <source>
        <dbReference type="ARBA" id="ARBA00023136"/>
    </source>
</evidence>
<feature type="transmembrane region" description="Helical" evidence="10">
    <location>
        <begin position="241"/>
        <end position="265"/>
    </location>
</feature>
<evidence type="ECO:0000256" key="5">
    <source>
        <dbReference type="ARBA" id="ARBA00022475"/>
    </source>
</evidence>
<evidence type="ECO:0000256" key="3">
    <source>
        <dbReference type="ARBA" id="ARBA00007520"/>
    </source>
</evidence>
<dbReference type="PROSITE" id="PS00216">
    <property type="entry name" value="SUGAR_TRANSPORT_1"/>
    <property type="match status" value="1"/>
</dbReference>
<feature type="transmembrane region" description="Helical" evidence="10">
    <location>
        <begin position="190"/>
        <end position="211"/>
    </location>
</feature>
<comment type="caution">
    <text evidence="12">The sequence shown here is derived from an EMBL/GenBank/DDBJ whole genome shotgun (WGS) entry which is preliminary data.</text>
</comment>
<feature type="transmembrane region" description="Helical" evidence="10">
    <location>
        <begin position="370"/>
        <end position="387"/>
    </location>
</feature>
<feature type="transmembrane region" description="Helical" evidence="10">
    <location>
        <begin position="36"/>
        <end position="53"/>
    </location>
</feature>
<evidence type="ECO:0000256" key="2">
    <source>
        <dbReference type="ARBA" id="ARBA00006236"/>
    </source>
</evidence>
<protein>
    <submittedName>
        <fullName evidence="12">Multidrug effflux MFS transporter</fullName>
    </submittedName>
</protein>
<dbReference type="EMBL" id="JBHMQT010000067">
    <property type="protein sequence ID" value="MFC0866130.1"/>
    <property type="molecule type" value="Genomic_DNA"/>
</dbReference>
<dbReference type="NCBIfam" id="TIGR00710">
    <property type="entry name" value="efflux_Bcr_CflA"/>
    <property type="match status" value="1"/>
</dbReference>
<feature type="transmembrane region" description="Helical" evidence="10">
    <location>
        <begin position="277"/>
        <end position="300"/>
    </location>
</feature>
<feature type="transmembrane region" description="Helical" evidence="10">
    <location>
        <begin position="307"/>
        <end position="328"/>
    </location>
</feature>
<evidence type="ECO:0000256" key="7">
    <source>
        <dbReference type="ARBA" id="ARBA00022989"/>
    </source>
</evidence>
<dbReference type="PANTHER" id="PTHR23502:SF132">
    <property type="entry name" value="POLYAMINE TRANSPORTER 2-RELATED"/>
    <property type="match status" value="1"/>
</dbReference>
<dbReference type="InterPro" id="IPR020846">
    <property type="entry name" value="MFS_dom"/>
</dbReference>
<dbReference type="Gene3D" id="1.20.1720.10">
    <property type="entry name" value="Multidrug resistance protein D"/>
    <property type="match status" value="1"/>
</dbReference>
<keyword evidence="5" id="KW-1003">Cell membrane</keyword>
<evidence type="ECO:0000256" key="1">
    <source>
        <dbReference type="ARBA" id="ARBA00004651"/>
    </source>
</evidence>
<evidence type="ECO:0000259" key="11">
    <source>
        <dbReference type="PROSITE" id="PS50850"/>
    </source>
</evidence>
<comment type="similarity">
    <text evidence="3">Belongs to the major facilitator superfamily. TCR/Tet family.</text>
</comment>
<feature type="transmembrane region" description="Helical" evidence="10">
    <location>
        <begin position="334"/>
        <end position="358"/>
    </location>
</feature>
<dbReference type="InterPro" id="IPR011701">
    <property type="entry name" value="MFS"/>
</dbReference>
<dbReference type="Pfam" id="PF07690">
    <property type="entry name" value="MFS_1"/>
    <property type="match status" value="1"/>
</dbReference>
<dbReference type="SUPFAM" id="SSF103473">
    <property type="entry name" value="MFS general substrate transporter"/>
    <property type="match status" value="1"/>
</dbReference>
<reference evidence="12 13" key="1">
    <citation type="submission" date="2024-09" db="EMBL/GenBank/DDBJ databases">
        <authorList>
            <person name="Sun Q."/>
            <person name="Mori K."/>
        </authorList>
    </citation>
    <scope>NUCLEOTIDE SEQUENCE [LARGE SCALE GENOMIC DNA]</scope>
    <source>
        <strain evidence="12 13">TBRC 1851</strain>
    </source>
</reference>
<feature type="transmembrane region" description="Helical" evidence="10">
    <location>
        <begin position="393"/>
        <end position="415"/>
    </location>
</feature>
<comment type="similarity">
    <text evidence="2">Belongs to the major facilitator superfamily. Bcr/CmlA family.</text>
</comment>
<dbReference type="PANTHER" id="PTHR23502">
    <property type="entry name" value="MAJOR FACILITATOR SUPERFAMILY"/>
    <property type="match status" value="1"/>
</dbReference>
<feature type="region of interest" description="Disordered" evidence="9">
    <location>
        <begin position="1"/>
        <end position="27"/>
    </location>
</feature>
<dbReference type="InterPro" id="IPR036259">
    <property type="entry name" value="MFS_trans_sf"/>
</dbReference>
<evidence type="ECO:0000313" key="13">
    <source>
        <dbReference type="Proteomes" id="UP001589870"/>
    </source>
</evidence>
<comment type="subcellular location">
    <subcellularLocation>
        <location evidence="1">Cell membrane</location>
        <topology evidence="1">Multi-pass membrane protein</topology>
    </subcellularLocation>
</comment>
<evidence type="ECO:0000256" key="6">
    <source>
        <dbReference type="ARBA" id="ARBA00022692"/>
    </source>
</evidence>
<evidence type="ECO:0000313" key="12">
    <source>
        <dbReference type="EMBL" id="MFC0866130.1"/>
    </source>
</evidence>
<accession>A0ABV6UD58</accession>
<organism evidence="12 13">
    <name type="scientific">Sphaerimonospora cavernae</name>
    <dbReference type="NCBI Taxonomy" id="1740611"/>
    <lineage>
        <taxon>Bacteria</taxon>
        <taxon>Bacillati</taxon>
        <taxon>Actinomycetota</taxon>
        <taxon>Actinomycetes</taxon>
        <taxon>Streptosporangiales</taxon>
        <taxon>Streptosporangiaceae</taxon>
        <taxon>Sphaerimonospora</taxon>
    </lineage>
</organism>
<evidence type="ECO:0000256" key="9">
    <source>
        <dbReference type="SAM" id="MobiDB-lite"/>
    </source>
</evidence>
<sequence>MKPGDDLSGGDGMTMCAGQPREAEQPRPVLTRARRLRLLATLGALSAFGPLSLDLYLPVLPQLGRDLAAGDALSQLTMSMCLVGLALGQLVAGPLSDRVGRRRPLLIGVAAYAATSLLCAFAPGIWSLIGVRLVQGLAGAAGLVIARAIVRDLFDGAAAARVYSMLMIVSGLAPIAAPLAGAQLSRFMDWRGLFVVLAGIGVLLVLAALGVPETLDPAERHSGGVRATGRQFAVLARDRSFTGYCLMLSLAACTLFTYIGLSSFVLQHEYQVGPQPFSVIFAVNSVGIVLAGNLNGLLVGRYGPRPMLVAGLVVCAAGSVIALGGVAAGWGLPVLLSGLFLMVSSGGLVAPNASALALIPHGERAGTASAFLGVLQFLAGAVVPPLVSMGGATALSMTLTITAAALAALVAMRAVR</sequence>
<dbReference type="Proteomes" id="UP001589870">
    <property type="component" value="Unassembled WGS sequence"/>
</dbReference>
<gene>
    <name evidence="12" type="ORF">ACFHYQ_27910</name>
</gene>
<feature type="transmembrane region" description="Helical" evidence="10">
    <location>
        <begin position="105"/>
        <end position="126"/>
    </location>
</feature>
<keyword evidence="4" id="KW-0813">Transport</keyword>
<keyword evidence="6 10" id="KW-0812">Transmembrane</keyword>
<evidence type="ECO:0000256" key="10">
    <source>
        <dbReference type="SAM" id="Phobius"/>
    </source>
</evidence>
<keyword evidence="8 10" id="KW-0472">Membrane</keyword>
<dbReference type="RefSeq" id="WP_394304128.1">
    <property type="nucleotide sequence ID" value="NZ_JBHMQT010000067.1"/>
</dbReference>
<evidence type="ECO:0000256" key="4">
    <source>
        <dbReference type="ARBA" id="ARBA00022448"/>
    </source>
</evidence>
<dbReference type="PROSITE" id="PS50850">
    <property type="entry name" value="MFS"/>
    <property type="match status" value="1"/>
</dbReference>